<feature type="transmembrane region" description="Helical" evidence="1">
    <location>
        <begin position="402"/>
        <end position="418"/>
    </location>
</feature>
<comment type="caution">
    <text evidence="2">The sequence shown here is derived from an EMBL/GenBank/DDBJ whole genome shotgun (WGS) entry which is preliminary data.</text>
</comment>
<keyword evidence="1" id="KW-1133">Transmembrane helix</keyword>
<dbReference type="AlphaFoldDB" id="A0A0V0QGC4"/>
<dbReference type="EMBL" id="LDAU01000176">
    <property type="protein sequence ID" value="KRX01125.1"/>
    <property type="molecule type" value="Genomic_DNA"/>
</dbReference>
<keyword evidence="1" id="KW-0812">Transmembrane</keyword>
<keyword evidence="1" id="KW-0472">Membrane</keyword>
<keyword evidence="3" id="KW-1185">Reference proteome</keyword>
<dbReference type="InParanoid" id="A0A0V0QGC4"/>
<feature type="transmembrane region" description="Helical" evidence="1">
    <location>
        <begin position="361"/>
        <end position="381"/>
    </location>
</feature>
<proteinExistence type="predicted"/>
<evidence type="ECO:0000313" key="3">
    <source>
        <dbReference type="Proteomes" id="UP000054937"/>
    </source>
</evidence>
<name>A0A0V0QGC4_PSEPJ</name>
<dbReference type="Proteomes" id="UP000054937">
    <property type="component" value="Unassembled WGS sequence"/>
</dbReference>
<accession>A0A0V0QGC4</accession>
<protein>
    <submittedName>
        <fullName evidence="2">Uncharacterized protein</fullName>
    </submittedName>
</protein>
<evidence type="ECO:0000256" key="1">
    <source>
        <dbReference type="SAM" id="Phobius"/>
    </source>
</evidence>
<gene>
    <name evidence="2" type="ORF">PPERSA_08226</name>
</gene>
<evidence type="ECO:0000313" key="2">
    <source>
        <dbReference type="EMBL" id="KRX01125.1"/>
    </source>
</evidence>
<organism evidence="2 3">
    <name type="scientific">Pseudocohnilembus persalinus</name>
    <name type="common">Ciliate</name>
    <dbReference type="NCBI Taxonomy" id="266149"/>
    <lineage>
        <taxon>Eukaryota</taxon>
        <taxon>Sar</taxon>
        <taxon>Alveolata</taxon>
        <taxon>Ciliophora</taxon>
        <taxon>Intramacronucleata</taxon>
        <taxon>Oligohymenophorea</taxon>
        <taxon>Scuticociliatia</taxon>
        <taxon>Philasterida</taxon>
        <taxon>Pseudocohnilembidae</taxon>
        <taxon>Pseudocohnilembus</taxon>
    </lineage>
</organism>
<sequence>MNNKFHNEEQKIQSFEYTKRNISLFDESQRQNLLHFNTVRQAQDLDQLPNQMENDFYADDSSPKIQLQYDKNNNYNGTSRFDKIKKQEDEEFYKKNRIQVHQEKVIDKNIQRIQNNDYQYNSQGVSQIQSVSDQNYNQKSAQSFNNLLINSNSNINFSQQQINKQNQELNNSKLSLNYNPPSIRSKYIDDTLQKDGSEIDANSNIQHNSRIITAEKLYNDKNNNNNFYQQYTGKSQFLTKNMNSIKESRFLDFINQKSGSGTKFNHISDWFIQEDLSLQEIMEIQQIQTLQEAQEFKIRIQRFRMKIKLLMKNVLQRCETYRLKNLTQFQYYLINDLSYFWNKDKDIQMSNNSRTIEALTYRYVVLCIMIIDTLLTLNLGFYQKGILIVDRKMILHNYYKNLFYFDICGFFSVLVNFFDQSRNIYAFIMEIPFFFKIFQLKYKIDFLEKLFVNSGSRSNLYNFFKLIFSIATG</sequence>
<reference evidence="2 3" key="1">
    <citation type="journal article" date="2015" name="Sci. Rep.">
        <title>Genome of the facultative scuticociliatosis pathogen Pseudocohnilembus persalinus provides insight into its virulence through horizontal gene transfer.</title>
        <authorList>
            <person name="Xiong J."/>
            <person name="Wang G."/>
            <person name="Cheng J."/>
            <person name="Tian M."/>
            <person name="Pan X."/>
            <person name="Warren A."/>
            <person name="Jiang C."/>
            <person name="Yuan D."/>
            <person name="Miao W."/>
        </authorList>
    </citation>
    <scope>NUCLEOTIDE SEQUENCE [LARGE SCALE GENOMIC DNA]</scope>
    <source>
        <strain evidence="2">36N120E</strain>
    </source>
</reference>